<feature type="active site" evidence="17">
    <location>
        <position position="202"/>
    </location>
</feature>
<accession>A0A075IJD2</accession>
<dbReference type="GO" id="GO:0005524">
    <property type="term" value="F:ATP binding"/>
    <property type="evidence" value="ECO:0007669"/>
    <property type="project" value="UniProtKB-UniRule"/>
</dbReference>
<evidence type="ECO:0000256" key="17">
    <source>
        <dbReference type="PIRSR" id="PIRSR015693-50"/>
    </source>
</evidence>
<dbReference type="Proteomes" id="UP000164837">
    <property type="component" value="Genome"/>
</dbReference>
<name>A0A075IJD2_9POXV</name>
<dbReference type="Pfam" id="PF12630">
    <property type="entry name" value="Pox_polyA_pol_N"/>
    <property type="match status" value="1"/>
</dbReference>
<dbReference type="GO" id="GO:0046872">
    <property type="term" value="F:metal ion binding"/>
    <property type="evidence" value="ECO:0007669"/>
    <property type="project" value="UniProtKB-KW"/>
</dbReference>
<dbReference type="InterPro" id="IPR037265">
    <property type="entry name" value="PolyA_pol_cat_sf"/>
</dbReference>
<dbReference type="InterPro" id="IPR024398">
    <property type="entry name" value="Poxvirus_polyA_pol_cat_N"/>
</dbReference>
<dbReference type="Pfam" id="PF12629">
    <property type="entry name" value="Pox_polyA_pol_C"/>
    <property type="match status" value="1"/>
</dbReference>
<evidence type="ECO:0000256" key="7">
    <source>
        <dbReference type="ARBA" id="ARBA00022664"/>
    </source>
</evidence>
<evidence type="ECO:0000259" key="20">
    <source>
        <dbReference type="Pfam" id="PF12629"/>
    </source>
</evidence>
<evidence type="ECO:0000259" key="21">
    <source>
        <dbReference type="Pfam" id="PF12630"/>
    </source>
</evidence>
<reference evidence="22 23" key="1">
    <citation type="journal article" date="2014" name="Virology">
        <title>The genome sequence of ectromelia virus Naval and Cornell isolates from outbreaks in North America.</title>
        <authorList>
            <person name="Mavian C."/>
            <person name="Lopez-Bueno A."/>
            <person name="Bryant N.A."/>
            <person name="Seeger K."/>
            <person name="Quail M.A."/>
            <person name="Harris D."/>
            <person name="Barrell B."/>
            <person name="Alcami A."/>
        </authorList>
    </citation>
    <scope>NUCLEOTIDE SEQUENCE [LARGE SCALE GENOMIC DNA]</scope>
    <source>
        <strain evidence="22">NAVAL</strain>
    </source>
</reference>
<evidence type="ECO:0000256" key="16">
    <source>
        <dbReference type="PIRNR" id="PIRNR015693"/>
    </source>
</evidence>
<evidence type="ECO:0000259" key="19">
    <source>
        <dbReference type="Pfam" id="PF03296"/>
    </source>
</evidence>
<dbReference type="InterPro" id="IPR038337">
    <property type="entry name" value="Poxvirus_polyA_pol_cat_N_sf"/>
</dbReference>
<dbReference type="Gene3D" id="3.30.460.60">
    <property type="entry name" value="Poxvirus poly(A) polymerase, nucleotidyltransferase domain"/>
    <property type="match status" value="1"/>
</dbReference>
<comment type="catalytic activity">
    <reaction evidence="15 16 18">
        <text>RNA(n) + ATP = RNA(n)-3'-adenine ribonucleotide + diphosphate</text>
        <dbReference type="Rhea" id="RHEA:11332"/>
        <dbReference type="Rhea" id="RHEA-COMP:14527"/>
        <dbReference type="Rhea" id="RHEA-COMP:17347"/>
        <dbReference type="ChEBI" id="CHEBI:30616"/>
        <dbReference type="ChEBI" id="CHEBI:33019"/>
        <dbReference type="ChEBI" id="CHEBI:140395"/>
        <dbReference type="ChEBI" id="CHEBI:173115"/>
        <dbReference type="EC" id="2.7.7.19"/>
    </reaction>
</comment>
<evidence type="ECO:0000256" key="2">
    <source>
        <dbReference type="ARBA" id="ARBA00006268"/>
    </source>
</evidence>
<dbReference type="InterPro" id="IPR004976">
    <property type="entry name" value="PolyA_pol_cat_Poxvir"/>
</dbReference>
<keyword evidence="9" id="KW-0479">Metal-binding</keyword>
<protein>
    <recommendedName>
        <fullName evidence="5 16">Poly(A) polymerase catalytic subunit</fullName>
        <ecNumber evidence="4 16">2.7.7.19</ecNumber>
    </recommendedName>
    <alternativeName>
        <fullName evidence="14 16">Poly(A) polymerase large subunit</fullName>
    </alternativeName>
</protein>
<evidence type="ECO:0000313" key="22">
    <source>
        <dbReference type="EMBL" id="AIF30124.1"/>
    </source>
</evidence>
<evidence type="ECO:0000256" key="8">
    <source>
        <dbReference type="ARBA" id="ARBA00022679"/>
    </source>
</evidence>
<evidence type="ECO:0000256" key="5">
    <source>
        <dbReference type="ARBA" id="ARBA00017061"/>
    </source>
</evidence>
<dbReference type="GO" id="GO:1990817">
    <property type="term" value="F:poly(A) RNA polymerase activity"/>
    <property type="evidence" value="ECO:0007669"/>
    <property type="project" value="UniProtKB-UniRule"/>
</dbReference>
<keyword evidence="6" id="KW-0244">Early protein</keyword>
<dbReference type="SUPFAM" id="SSF160957">
    <property type="entry name" value="Poly(A) polymerase catalytic subunit-like"/>
    <property type="match status" value="1"/>
</dbReference>
<dbReference type="Pfam" id="PF03296">
    <property type="entry name" value="Pox_polyA_pol"/>
    <property type="match status" value="1"/>
</dbReference>
<feature type="active site" evidence="17">
    <location>
        <position position="204"/>
    </location>
</feature>
<organism evidence="22 23">
    <name type="scientific">Ectromelia virus Naval</name>
    <dbReference type="NCBI Taxonomy" id="1651168"/>
    <lineage>
        <taxon>Viruses</taxon>
        <taxon>Varidnaviria</taxon>
        <taxon>Bamfordvirae</taxon>
        <taxon>Nucleocytoviricota</taxon>
        <taxon>Pokkesviricetes</taxon>
        <taxon>Chitovirales</taxon>
        <taxon>Poxviridae</taxon>
        <taxon>Chordopoxvirinae</taxon>
        <taxon>Orthopoxvirus</taxon>
        <taxon>Orthopoxvirus ectromelia</taxon>
        <taxon>Ectromelia virus</taxon>
    </lineage>
</organism>
<evidence type="ECO:0000256" key="1">
    <source>
        <dbReference type="ARBA" id="ARBA00003054"/>
    </source>
</evidence>
<dbReference type="PIRSF" id="PIRSF015693">
    <property type="entry name" value="VAC-48L_nuct"/>
    <property type="match status" value="1"/>
</dbReference>
<evidence type="ECO:0000256" key="9">
    <source>
        <dbReference type="ARBA" id="ARBA00022723"/>
    </source>
</evidence>
<evidence type="ECO:0000313" key="23">
    <source>
        <dbReference type="Proteomes" id="UP000164837"/>
    </source>
</evidence>
<proteinExistence type="inferred from homology"/>
<keyword evidence="8 16" id="KW-0808">Transferase</keyword>
<keyword evidence="13 16" id="KW-0804">Transcription</keyword>
<feature type="domain" description="Poly(A) polymerase nucleotidyltransferase" evidence="19">
    <location>
        <begin position="132"/>
        <end position="279"/>
    </location>
</feature>
<comment type="similarity">
    <text evidence="2 16 18">Belongs to the poxviridae poly(A) polymerase catalytic subunit family.</text>
</comment>
<evidence type="ECO:0000256" key="18">
    <source>
        <dbReference type="RuleBase" id="RU004458"/>
    </source>
</evidence>
<dbReference type="GO" id="GO:0006397">
    <property type="term" value="P:mRNA processing"/>
    <property type="evidence" value="ECO:0007669"/>
    <property type="project" value="UniProtKB-UniRule"/>
</dbReference>
<dbReference type="InterPro" id="IPR024231">
    <property type="entry name" value="PolyA_pol_nucTrfase_Poxvir"/>
</dbReference>
<dbReference type="Gene3D" id="1.20.1270.320">
    <property type="entry name" value="Poxvirus poly(A) polymerase, N domain"/>
    <property type="match status" value="1"/>
</dbReference>
<evidence type="ECO:0000256" key="11">
    <source>
        <dbReference type="ARBA" id="ARBA00022837"/>
    </source>
</evidence>
<feature type="domain" description="Poxvirus poly(A) polymerase catalytic subunit C-terminal" evidence="20">
    <location>
        <begin position="282"/>
        <end position="478"/>
    </location>
</feature>
<evidence type="ECO:0000256" key="4">
    <source>
        <dbReference type="ARBA" id="ARBA00012388"/>
    </source>
</evidence>
<dbReference type="EC" id="2.7.7.19" evidence="4 16"/>
<dbReference type="InterPro" id="IPR038419">
    <property type="entry name" value="PolyA_pol_nucTrfase_sf_Poxvir"/>
</dbReference>
<dbReference type="EMBL" id="KJ563295">
    <property type="protein sequence ID" value="AIF30124.1"/>
    <property type="molecule type" value="Genomic_DNA"/>
</dbReference>
<comment type="subunit">
    <text evidence="3 16 18">Heterodimer of a large (catalytic) subunit and a small (regulatory) subunit.</text>
</comment>
<comment type="function">
    <text evidence="1 16 18">Polymerase that creates the 3'-poly(A) tail of mRNA's.</text>
</comment>
<evidence type="ECO:0000256" key="6">
    <source>
        <dbReference type="ARBA" id="ARBA00022518"/>
    </source>
</evidence>
<evidence type="ECO:0000256" key="3">
    <source>
        <dbReference type="ARBA" id="ARBA00011405"/>
    </source>
</evidence>
<keyword evidence="10 16" id="KW-0547">Nucleotide-binding</keyword>
<evidence type="ECO:0000256" key="12">
    <source>
        <dbReference type="ARBA" id="ARBA00022840"/>
    </source>
</evidence>
<feature type="domain" description="Poxvirus poly(A) polymerase catalytic subunit N-terminal" evidence="21">
    <location>
        <begin position="15"/>
        <end position="117"/>
    </location>
</feature>
<evidence type="ECO:0000256" key="15">
    <source>
        <dbReference type="ARBA" id="ARBA00048830"/>
    </source>
</evidence>
<dbReference type="SMR" id="A0A075IJD2"/>
<dbReference type="InterPro" id="IPR024397">
    <property type="entry name" value="Poxvirus_polyA_pol_cat_C"/>
</dbReference>
<keyword evidence="12 16" id="KW-0067">ATP-binding</keyword>
<keyword evidence="11" id="KW-0106">Calcium</keyword>
<keyword evidence="7 16" id="KW-0507">mRNA processing</keyword>
<evidence type="ECO:0000256" key="14">
    <source>
        <dbReference type="ARBA" id="ARBA00029948"/>
    </source>
</evidence>
<evidence type="ECO:0000256" key="13">
    <source>
        <dbReference type="ARBA" id="ARBA00023163"/>
    </source>
</evidence>
<evidence type="ECO:0000256" key="10">
    <source>
        <dbReference type="ARBA" id="ARBA00022741"/>
    </source>
</evidence>
<sequence>MNRNPDQNTLPNITLKIIETYLGRLPSVNEYHMLKLQTRNIQKITVFNKDIFVSLVKKNKKRFFSDVDTSASEIKDRILSYFSKQTQTYNIGKLFTIIELQSVLVTTYTDILGVLTIKAPNVISSKISYNVTSMEELARDMLNSMNVAVIDKAKVMGRHNVSSLVKNVNKLMEEYLRRHNKSCICYGSYSLYLINPNIRYGDIDILQTNSRTFLIDLAFLIKFITGNNIILSKIPYLRNYMVIKDENDNHIIDSFNIRQDTMNVVPKIFIDNIYIVDPTFQLLNMIKMFSQIDRLEDLSKDPEKFNARMATMLEYVRYTHGIVFDGTRNNMPMKCIIDENTRIVTVTTKDYFSFKKCLVYLDENVLSSDILDLNADTSCDFESVTNSVYLIHDNIMYTYFSNTILLSDKGTVHEISARGLCAHILLYQMLTSGEYKQCLSDLLNSMMNRDKIPIYSHTERDKKPGRHGFINIEKDIIVF</sequence>
<dbReference type="CDD" id="cd20919">
    <property type="entry name" value="polyA_pol_Pox"/>
    <property type="match status" value="1"/>
</dbReference>